<dbReference type="InterPro" id="IPR036397">
    <property type="entry name" value="RNaseH_sf"/>
</dbReference>
<feature type="domain" description="Integrase catalytic" evidence="1">
    <location>
        <begin position="176"/>
        <end position="337"/>
    </location>
</feature>
<dbReference type="AlphaFoldDB" id="A0A1F6CQJ0"/>
<dbReference type="GO" id="GO:0003676">
    <property type="term" value="F:nucleic acid binding"/>
    <property type="evidence" value="ECO:0007669"/>
    <property type="project" value="InterPro"/>
</dbReference>
<dbReference type="EMBL" id="MFKW01000028">
    <property type="protein sequence ID" value="OGG51449.1"/>
    <property type="molecule type" value="Genomic_DNA"/>
</dbReference>
<dbReference type="GO" id="GO:0015074">
    <property type="term" value="P:DNA integration"/>
    <property type="evidence" value="ECO:0007669"/>
    <property type="project" value="InterPro"/>
</dbReference>
<gene>
    <name evidence="2" type="ORF">A2704_04590</name>
</gene>
<dbReference type="InterPro" id="IPR001584">
    <property type="entry name" value="Integrase_cat-core"/>
</dbReference>
<organism evidence="2 3">
    <name type="scientific">Candidatus Kaiserbacteria bacterium RIFCSPHIGHO2_01_FULL_54_36b</name>
    <dbReference type="NCBI Taxonomy" id="1798483"/>
    <lineage>
        <taxon>Bacteria</taxon>
        <taxon>Candidatus Kaiseribacteriota</taxon>
    </lineage>
</organism>
<name>A0A1F6CQJ0_9BACT</name>
<dbReference type="PROSITE" id="PS50994">
    <property type="entry name" value="INTEGRASE"/>
    <property type="match status" value="1"/>
</dbReference>
<protein>
    <recommendedName>
        <fullName evidence="1">Integrase catalytic domain-containing protein</fullName>
    </recommendedName>
</protein>
<accession>A0A1F6CQJ0</accession>
<evidence type="ECO:0000313" key="2">
    <source>
        <dbReference type="EMBL" id="OGG51449.1"/>
    </source>
</evidence>
<comment type="caution">
    <text evidence="2">The sequence shown here is derived from an EMBL/GenBank/DDBJ whole genome shotgun (WGS) entry which is preliminary data.</text>
</comment>
<reference evidence="2 3" key="1">
    <citation type="journal article" date="2016" name="Nat. Commun.">
        <title>Thousands of microbial genomes shed light on interconnected biogeochemical processes in an aquifer system.</title>
        <authorList>
            <person name="Anantharaman K."/>
            <person name="Brown C.T."/>
            <person name="Hug L.A."/>
            <person name="Sharon I."/>
            <person name="Castelle C.J."/>
            <person name="Probst A.J."/>
            <person name="Thomas B.C."/>
            <person name="Singh A."/>
            <person name="Wilkins M.J."/>
            <person name="Karaoz U."/>
            <person name="Brodie E.L."/>
            <person name="Williams K.H."/>
            <person name="Hubbard S.S."/>
            <person name="Banfield J.F."/>
        </authorList>
    </citation>
    <scope>NUCLEOTIDE SEQUENCE [LARGE SCALE GENOMIC DNA]</scope>
</reference>
<dbReference type="Gene3D" id="3.30.420.10">
    <property type="entry name" value="Ribonuclease H-like superfamily/Ribonuclease H"/>
    <property type="match status" value="1"/>
</dbReference>
<dbReference type="InterPro" id="IPR009057">
    <property type="entry name" value="Homeodomain-like_sf"/>
</dbReference>
<dbReference type="Proteomes" id="UP000176445">
    <property type="component" value="Unassembled WGS sequence"/>
</dbReference>
<proteinExistence type="predicted"/>
<dbReference type="SUPFAM" id="SSF46689">
    <property type="entry name" value="Homeodomain-like"/>
    <property type="match status" value="1"/>
</dbReference>
<dbReference type="InterPro" id="IPR012337">
    <property type="entry name" value="RNaseH-like_sf"/>
</dbReference>
<dbReference type="Pfam" id="PF00665">
    <property type="entry name" value="rve"/>
    <property type="match status" value="1"/>
</dbReference>
<dbReference type="SUPFAM" id="SSF53098">
    <property type="entry name" value="Ribonuclease H-like"/>
    <property type="match status" value="1"/>
</dbReference>
<evidence type="ECO:0000259" key="1">
    <source>
        <dbReference type="PROSITE" id="PS50994"/>
    </source>
</evidence>
<dbReference type="Pfam" id="PF13683">
    <property type="entry name" value="rve_3"/>
    <property type="match status" value="1"/>
</dbReference>
<evidence type="ECO:0000313" key="3">
    <source>
        <dbReference type="Proteomes" id="UP000176445"/>
    </source>
</evidence>
<sequence>MQIHRVSYGVRGFVRLHNYAIRWSRMVTDEAKRRARILSFWKKYGLAATREAFGVGRSTLFVWQARQRAGDGGFESLNPASRRPKTFRRSSFSPEVVSEIRRIRTAHPNLGKEKVHALLAPFCARRGVLFPSIATIGRIIAAASDKMRTFPTKVRHDGRIVSRKRQKRVRKPKQFIATHPGHCLAFDTVERIIHGSRRYIVTGTDLYSRFSFAFATRSHASAAATQFFRAIQQLFPHPIQHILTDNGSEFMKHFDEEVRRLHKTHWHTYPKTPKMNAHCERFNRTIQEEFVDYHAPELLNPASFNRKLAAYLSWYNGERPHWSLGLKSPVQYLIENHPESRMWWTDT</sequence>